<evidence type="ECO:0000313" key="2">
    <source>
        <dbReference type="EMBL" id="KOS66597.1"/>
    </source>
</evidence>
<accession>A0ABR5JWR3</accession>
<dbReference type="PROSITE" id="PS50965">
    <property type="entry name" value="NERD"/>
    <property type="match status" value="1"/>
</dbReference>
<evidence type="ECO:0000313" key="3">
    <source>
        <dbReference type="Proteomes" id="UP000050668"/>
    </source>
</evidence>
<proteinExistence type="predicted"/>
<organism evidence="2 3">
    <name type="scientific">Lysinibacillus contaminans</name>
    <dbReference type="NCBI Taxonomy" id="1293441"/>
    <lineage>
        <taxon>Bacteria</taxon>
        <taxon>Bacillati</taxon>
        <taxon>Bacillota</taxon>
        <taxon>Bacilli</taxon>
        <taxon>Bacillales</taxon>
        <taxon>Bacillaceae</taxon>
        <taxon>Lysinibacillus</taxon>
    </lineage>
</organism>
<sequence length="327" mass="37971">MIDKPFTSSPFILGLQALIARLHPTHPQFERLQKELKIKEAGDFGERYIMQELQKFSTLHDFHVLHNVILPTALPMQIDILVITPNGVILLEIKNIRGQVRFKNNPRQVIRTTEKGDTAVFTHPEVQLEQYILAMQQFLDAHHISMPIYGAIVFPFNNVTIHREGEGLPILMAKELPLYFHKLSVGRYQQSVNDITHMILSHIRDRAPFPLCEYYDIEVANLQKGIYCENCGQYGMQKLKRGWICTRCQYVCSHAHVRALRDYYMLVGDTITNKDCRYFLNIDSQDVAKRILQKSCVTRSGSGKYTQYNLSGLYRKCEDSRWPPENR</sequence>
<keyword evidence="3" id="KW-1185">Reference proteome</keyword>
<dbReference type="Pfam" id="PF08378">
    <property type="entry name" value="NERD"/>
    <property type="match status" value="1"/>
</dbReference>
<gene>
    <name evidence="2" type="ORF">AEA09_17820</name>
</gene>
<dbReference type="Proteomes" id="UP000050668">
    <property type="component" value="Unassembled WGS sequence"/>
</dbReference>
<protein>
    <recommendedName>
        <fullName evidence="1">NERD domain-containing protein</fullName>
    </recommendedName>
</protein>
<name>A0ABR5JWR3_9BACI</name>
<evidence type="ECO:0000259" key="1">
    <source>
        <dbReference type="PROSITE" id="PS50965"/>
    </source>
</evidence>
<reference evidence="3" key="1">
    <citation type="submission" date="2015-07" db="EMBL/GenBank/DDBJ databases">
        <title>Fjat-14205 dsm 2895.</title>
        <authorList>
            <person name="Liu B."/>
            <person name="Wang J."/>
            <person name="Zhu Y."/>
            <person name="Liu G."/>
            <person name="Chen Q."/>
            <person name="Chen Z."/>
            <person name="Lan J."/>
            <person name="Che J."/>
            <person name="Ge C."/>
            <person name="Shi H."/>
            <person name="Pan Z."/>
            <person name="Liu X."/>
        </authorList>
    </citation>
    <scope>NUCLEOTIDE SEQUENCE [LARGE SCALE GENOMIC DNA]</scope>
    <source>
        <strain evidence="3">DSM 25560</strain>
    </source>
</reference>
<dbReference type="EMBL" id="LGRV01000007">
    <property type="protein sequence ID" value="KOS66597.1"/>
    <property type="molecule type" value="Genomic_DNA"/>
</dbReference>
<dbReference type="InterPro" id="IPR011528">
    <property type="entry name" value="NERD"/>
</dbReference>
<comment type="caution">
    <text evidence="2">The sequence shown here is derived from an EMBL/GenBank/DDBJ whole genome shotgun (WGS) entry which is preliminary data.</text>
</comment>
<feature type="domain" description="NERD" evidence="1">
    <location>
        <begin position="41"/>
        <end position="158"/>
    </location>
</feature>
<dbReference type="RefSeq" id="WP_053585290.1">
    <property type="nucleotide sequence ID" value="NZ_LGRV01000007.1"/>
</dbReference>